<dbReference type="InterPro" id="IPR027417">
    <property type="entry name" value="P-loop_NTPase"/>
</dbReference>
<evidence type="ECO:0000313" key="6">
    <source>
        <dbReference type="Proteomes" id="UP000222862"/>
    </source>
</evidence>
<evidence type="ECO:0000259" key="3">
    <source>
        <dbReference type="PROSITE" id="PS51192"/>
    </source>
</evidence>
<dbReference type="SMART" id="SM00490">
    <property type="entry name" value="HELICc"/>
    <property type="match status" value="1"/>
</dbReference>
<evidence type="ECO:0000259" key="4">
    <source>
        <dbReference type="PROSITE" id="PS51194"/>
    </source>
</evidence>
<feature type="domain" description="Helicase ATP-binding" evidence="3">
    <location>
        <begin position="1"/>
        <end position="132"/>
    </location>
</feature>
<dbReference type="InterPro" id="IPR014001">
    <property type="entry name" value="Helicase_ATP-bd"/>
</dbReference>
<dbReference type="GO" id="GO:0043138">
    <property type="term" value="F:3'-5' DNA helicase activity"/>
    <property type="evidence" value="ECO:0007669"/>
    <property type="project" value="TreeGrafter"/>
</dbReference>
<dbReference type="GO" id="GO:0006281">
    <property type="term" value="P:DNA repair"/>
    <property type="evidence" value="ECO:0007669"/>
    <property type="project" value="TreeGrafter"/>
</dbReference>
<dbReference type="AlphaFoldDB" id="A0A2B7YFY7"/>
<dbReference type="Gene3D" id="3.40.50.300">
    <property type="entry name" value="P-loop containing nucleotide triphosphate hydrolases"/>
    <property type="match status" value="2"/>
</dbReference>
<dbReference type="PANTHER" id="PTHR13710">
    <property type="entry name" value="DNA HELICASE RECQ FAMILY MEMBER"/>
    <property type="match status" value="1"/>
</dbReference>
<dbReference type="GO" id="GO:0009378">
    <property type="term" value="F:four-way junction helicase activity"/>
    <property type="evidence" value="ECO:0007669"/>
    <property type="project" value="TreeGrafter"/>
</dbReference>
<evidence type="ECO:0008006" key="7">
    <source>
        <dbReference type="Google" id="ProtNLM"/>
    </source>
</evidence>
<name>A0A2B7YFY7_FUSNP</name>
<evidence type="ECO:0000313" key="5">
    <source>
        <dbReference type="EMBL" id="PGH19951.1"/>
    </source>
</evidence>
<dbReference type="InterPro" id="IPR011545">
    <property type="entry name" value="DEAD/DEAH_box_helicase_dom"/>
</dbReference>
<proteinExistence type="predicted"/>
<dbReference type="PROSITE" id="PS51192">
    <property type="entry name" value="HELICASE_ATP_BIND_1"/>
    <property type="match status" value="1"/>
</dbReference>
<organism evidence="5 6">
    <name type="scientific">Fusobacterium nucleatum subsp. polymorphum</name>
    <name type="common">Fusobacterium polymorphum</name>
    <dbReference type="NCBI Taxonomy" id="76857"/>
    <lineage>
        <taxon>Bacteria</taxon>
        <taxon>Fusobacteriati</taxon>
        <taxon>Fusobacteriota</taxon>
        <taxon>Fusobacteriia</taxon>
        <taxon>Fusobacteriales</taxon>
        <taxon>Fusobacteriaceae</taxon>
        <taxon>Fusobacterium</taxon>
    </lineage>
</organism>
<keyword evidence="1" id="KW-0547">Nucleotide-binding</keyword>
<dbReference type="GO" id="GO:0030894">
    <property type="term" value="C:replisome"/>
    <property type="evidence" value="ECO:0007669"/>
    <property type="project" value="TreeGrafter"/>
</dbReference>
<dbReference type="PROSITE" id="PS51194">
    <property type="entry name" value="HELICASE_CTER"/>
    <property type="match status" value="1"/>
</dbReference>
<protein>
    <recommendedName>
        <fullName evidence="7">ATP-dependent DNA helicase RecQ</fullName>
    </recommendedName>
</protein>
<evidence type="ECO:0000256" key="1">
    <source>
        <dbReference type="ARBA" id="ARBA00022741"/>
    </source>
</evidence>
<dbReference type="Proteomes" id="UP000222862">
    <property type="component" value="Unassembled WGS sequence"/>
</dbReference>
<dbReference type="Pfam" id="PF00270">
    <property type="entry name" value="DEAD"/>
    <property type="match status" value="1"/>
</dbReference>
<comment type="caution">
    <text evidence="5">The sequence shown here is derived from an EMBL/GenBank/DDBJ whole genome shotgun (WGS) entry which is preliminary data.</text>
</comment>
<gene>
    <name evidence="5" type="ORF">RN96_12650</name>
</gene>
<dbReference type="PANTHER" id="PTHR13710:SF84">
    <property type="entry name" value="ATP-DEPENDENT DNA HELICASE RECS-RELATED"/>
    <property type="match status" value="1"/>
</dbReference>
<dbReference type="EMBL" id="NJGI01000007">
    <property type="protein sequence ID" value="PGH19951.1"/>
    <property type="molecule type" value="Genomic_DNA"/>
</dbReference>
<evidence type="ECO:0000256" key="2">
    <source>
        <dbReference type="ARBA" id="ARBA00022840"/>
    </source>
</evidence>
<dbReference type="SUPFAM" id="SSF52540">
    <property type="entry name" value="P-loop containing nucleoside triphosphate hydrolases"/>
    <property type="match status" value="1"/>
</dbReference>
<dbReference type="GO" id="GO:0006310">
    <property type="term" value="P:DNA recombination"/>
    <property type="evidence" value="ECO:0007669"/>
    <property type="project" value="TreeGrafter"/>
</dbReference>
<sequence length="700" mass="82194">MKDQIENLKLRGVNNACFLNSDLSFIEKTNYVEKIKQGEISIIYLSPELLQVSSDITNIIGDREIGLVVIDEAHTVSTWGKNFRIDYLLIGNYVQKIKQYKKYNFPILALTATAVYSGENDTIFEILEELKIDSFTLHIGEARKDNIKFDINLFTPEEGSYKFLKSQKTQERIKEKIDKDKKTIFYFPYASQARELYNIMNPNLKESVTHYTGKSSYEERAVGQNDFKNNKKKVMLATKAFGMGVDISDIENIYHYALSGDLADYVQEIGRCARNNSIEGIAQIDFNKMDLKFTKILRSLSSIKQWQMKLVAEKLFELYKLNKFRSSFLVSIESFSHIFSERENDLENKVKQALLFLEKDLLKQYTFPVIIARPRSFFSALFVTINKDYENEILTDENKEYFKKLTTLENNSRITKKYNYKGDIENIFIRDTGDIYEFNTSKFWEDKYNEKSYPQFIRDFIKGNIFNSDYISNRIKLKIEITDSSQKILSEIEYYLKKISLALKESKGFFTKEDLENNLKNFLKINNKVFIKKLSNLILTYTSNVAYFSNNTNNDKFLIGKKDPEKNEEKYKLNLGKYFKFRSKIISKFTEMFDIDSNDRIFIKYLSRDSQYLEVATLIQSLNLGTYEVTGGSASKIFIRLNDPLKIEYISKNNYYSNTILKDIEKRGQRADKILEDFFTTTMTDTERWDYIENYFLGKI</sequence>
<dbReference type="GO" id="GO:0005737">
    <property type="term" value="C:cytoplasm"/>
    <property type="evidence" value="ECO:0007669"/>
    <property type="project" value="TreeGrafter"/>
</dbReference>
<accession>A0A2B7YFY7</accession>
<dbReference type="GO" id="GO:0005524">
    <property type="term" value="F:ATP binding"/>
    <property type="evidence" value="ECO:0007669"/>
    <property type="project" value="UniProtKB-KW"/>
</dbReference>
<dbReference type="Pfam" id="PF00271">
    <property type="entry name" value="Helicase_C"/>
    <property type="match status" value="1"/>
</dbReference>
<reference evidence="5 6" key="1">
    <citation type="submission" date="2017-06" db="EMBL/GenBank/DDBJ databases">
        <title>Genome sequencing of Fusobacterium nucleatum subsp. polymorphum KCOM 1232 (=ChDC F37).</title>
        <authorList>
            <person name="Kook J.-K."/>
            <person name="Park S.-N."/>
            <person name="Lim Y.K."/>
            <person name="Roh H."/>
        </authorList>
    </citation>
    <scope>NUCLEOTIDE SEQUENCE [LARGE SCALE GENOMIC DNA]</scope>
    <source>
        <strain evidence="6">KCOM 1232 ( ChDC F37)</strain>
    </source>
</reference>
<dbReference type="InterPro" id="IPR001650">
    <property type="entry name" value="Helicase_C-like"/>
</dbReference>
<keyword evidence="2" id="KW-0067">ATP-binding</keyword>
<dbReference type="GO" id="GO:0003676">
    <property type="term" value="F:nucleic acid binding"/>
    <property type="evidence" value="ECO:0007669"/>
    <property type="project" value="InterPro"/>
</dbReference>
<feature type="domain" description="Helicase C-terminal" evidence="4">
    <location>
        <begin position="172"/>
        <end position="319"/>
    </location>
</feature>
<dbReference type="GO" id="GO:0043590">
    <property type="term" value="C:bacterial nucleoid"/>
    <property type="evidence" value="ECO:0007669"/>
    <property type="project" value="TreeGrafter"/>
</dbReference>